<keyword evidence="6" id="KW-1185">Reference proteome</keyword>
<feature type="region of interest" description="Disordered" evidence="4">
    <location>
        <begin position="1005"/>
        <end position="1026"/>
    </location>
</feature>
<feature type="region of interest" description="Disordered" evidence="4">
    <location>
        <begin position="850"/>
        <end position="880"/>
    </location>
</feature>
<protein>
    <recommendedName>
        <fullName evidence="3">Nonsense-mediated mRNA decay factor SMG8</fullName>
    </recommendedName>
</protein>
<feature type="compositionally biased region" description="Low complexity" evidence="4">
    <location>
        <begin position="291"/>
        <end position="303"/>
    </location>
</feature>
<feature type="compositionally biased region" description="Polar residues" evidence="4">
    <location>
        <begin position="1"/>
        <end position="10"/>
    </location>
</feature>
<reference evidence="5 6" key="1">
    <citation type="submission" date="2024-11" db="EMBL/GenBank/DDBJ databases">
        <title>A near-complete genome assembly of Cinchona calisaya.</title>
        <authorList>
            <person name="Lian D.C."/>
            <person name="Zhao X.W."/>
            <person name="Wei L."/>
        </authorList>
    </citation>
    <scope>NUCLEOTIDE SEQUENCE [LARGE SCALE GENOMIC DNA]</scope>
    <source>
        <tissue evidence="5">Nenye</tissue>
    </source>
</reference>
<feature type="region of interest" description="Disordered" evidence="4">
    <location>
        <begin position="1"/>
        <end position="54"/>
    </location>
</feature>
<sequence length="1237" mass="134228">MDAQNPNPHLQSMRVLIRPPTPTPDPPPPPPSPPPPPDPSPSTTPSSTPSPQNGVVVVGFVGKRHGDVTQLINRIIDANVFGSGNFDTPFRFEKKEFMSEEIEEWFKSRSISFFYEQENGILYLQFSSLSCPIFEGVMESQLGFDSVLEDREFGDLQGLLFMFSVCHVLIFIQEGSHFDTQILKKFRVLQAAKHAMSSYFKSHITQPLTSSSHAPSSSRMYLSGASSNSPSPGRNRSILNRGAAAVSLMSGIGSYSLLSPGQCNPVFLFVFLDDFSNANPSPPMGEQVEASSLSQSSSSNNMSKPNFPAKGSGSVVVLARPVSKPEGGFRKKLQSSLEAQIRFSIKKCRILSSSETGHAGSRSGGISSSAPLFLLDTSKAVTLVDLCSNRRGESLEFATHLVEDVIDGKATSDSLLLENNSQSTIKEDILSVKEFVLRQADILRGRGGAVANTSSGPAAGVGMVAVAAAAAAASAASVKTFSTPELPSLETWLSSSRSILHGILSVKPGYTDESEISKRKPQRGDVVMSAVEGNTSKATESLELAVCCLENGRGLCSKFSTLWCEKALPIAKGLYLNDLPPSYPTLQHEAHLERALLAFKSMVKGPAVQIYMKKLENECTSIWCSGRQLCDAVSLTGKPCMHKRHNVGTDGLLSTNEIKPHSSGYVFLHACACGRSRQLRSDPFDIESANVTFNCFPECDKLLPAPQFPQGSVRGPVKPSCWSLIRVGSARYYNPAKGLLQSGFGTTQKFLLRWTIFPGKQRMSNGSPLSDLPQVHFNKLSGSNKDESLAGKVTKNVDDTLVTTQQMQNEVEVQKRQSLVNIKTGDKKISSGIRISSSIMRKPFSEVVAGSAGTHSGFPPLQTRKQPLTGTEKGIKPHDTKDKGLLKVMETANDQGSEKVPNIAAIDQTPNGVATITNACTDGDQLLQTGNNVVPVNRDSGGMVKEFNPLKHVTIYIGFEHECPHGHRFILRPDHLKDLGSPYAMPEESLVPSSIEKSYHNAGDSFKSGKNGGHARMRKQSNGIINSAVRTTRNLEESKPRSTNKDFHNNGQMKASNLFREQQISEAKVASSVMDLGGGFQSVSLDDDGSAVSLLNRNLPVYMNCPHCKDSRKKKDATNVKFAGTISQMQRIFLVTPPFPVILAACPVVQFEHSCVPSTVPDCKQKLQFSLGCQVILPPESFLSLRLPFVYGIELEDGKLHSLTPFEDQPQLTAWITKGSTLQVVSQGRNLDEGSLT</sequence>
<accession>A0ABD2ZL54</accession>
<evidence type="ECO:0000256" key="3">
    <source>
        <dbReference type="ARBA" id="ARBA00029509"/>
    </source>
</evidence>
<dbReference type="PANTHER" id="PTHR13091">
    <property type="entry name" value="AMPLIFIED IN BREAST CANCER 2-RELATED"/>
    <property type="match status" value="1"/>
</dbReference>
<dbReference type="SUPFAM" id="SSF101447">
    <property type="entry name" value="Formin homology 2 domain (FH2 domain)"/>
    <property type="match status" value="1"/>
</dbReference>
<evidence type="ECO:0000256" key="4">
    <source>
        <dbReference type="SAM" id="MobiDB-lite"/>
    </source>
</evidence>
<organism evidence="5 6">
    <name type="scientific">Cinchona calisaya</name>
    <dbReference type="NCBI Taxonomy" id="153742"/>
    <lineage>
        <taxon>Eukaryota</taxon>
        <taxon>Viridiplantae</taxon>
        <taxon>Streptophyta</taxon>
        <taxon>Embryophyta</taxon>
        <taxon>Tracheophyta</taxon>
        <taxon>Spermatophyta</taxon>
        <taxon>Magnoliopsida</taxon>
        <taxon>eudicotyledons</taxon>
        <taxon>Gunneridae</taxon>
        <taxon>Pentapetalae</taxon>
        <taxon>asterids</taxon>
        <taxon>lamiids</taxon>
        <taxon>Gentianales</taxon>
        <taxon>Rubiaceae</taxon>
        <taxon>Cinchonoideae</taxon>
        <taxon>Cinchoneae</taxon>
        <taxon>Cinchona</taxon>
    </lineage>
</organism>
<feature type="region of interest" description="Disordered" evidence="4">
    <location>
        <begin position="281"/>
        <end position="308"/>
    </location>
</feature>
<dbReference type="GO" id="GO:0000184">
    <property type="term" value="P:nuclear-transcribed mRNA catabolic process, nonsense-mediated decay"/>
    <property type="evidence" value="ECO:0007669"/>
    <property type="project" value="UniProtKB-KW"/>
</dbReference>
<proteinExistence type="inferred from homology"/>
<dbReference type="PANTHER" id="PTHR13091:SF0">
    <property type="entry name" value="NONSENSE-MEDIATED MRNA DECAY FACTOR SMG8"/>
    <property type="match status" value="1"/>
</dbReference>
<comment type="similarity">
    <text evidence="1">Belongs to the SMG8 family.</text>
</comment>
<feature type="compositionally biased region" description="Low complexity" evidence="4">
    <location>
        <begin position="210"/>
        <end position="236"/>
    </location>
</feature>
<keyword evidence="2" id="KW-0866">Nonsense-mediated mRNA decay</keyword>
<dbReference type="Proteomes" id="UP001630127">
    <property type="component" value="Unassembled WGS sequence"/>
</dbReference>
<dbReference type="AlphaFoldDB" id="A0ABD2ZL54"/>
<comment type="caution">
    <text evidence="5">The sequence shown here is derived from an EMBL/GenBank/DDBJ whole genome shotgun (WGS) entry which is preliminary data.</text>
</comment>
<dbReference type="EMBL" id="JBJUIK010000009">
    <property type="protein sequence ID" value="KAL3518448.1"/>
    <property type="molecule type" value="Genomic_DNA"/>
</dbReference>
<evidence type="ECO:0000256" key="2">
    <source>
        <dbReference type="ARBA" id="ARBA00023161"/>
    </source>
</evidence>
<name>A0ABD2ZL54_9GENT</name>
<gene>
    <name evidence="5" type="ORF">ACH5RR_021037</name>
</gene>
<dbReference type="Pfam" id="PF10220">
    <property type="entry name" value="Smg8_Smg9"/>
    <property type="match status" value="3"/>
</dbReference>
<feature type="compositionally biased region" description="Pro residues" evidence="4">
    <location>
        <begin position="19"/>
        <end position="42"/>
    </location>
</feature>
<evidence type="ECO:0000313" key="5">
    <source>
        <dbReference type="EMBL" id="KAL3518448.1"/>
    </source>
</evidence>
<evidence type="ECO:0000313" key="6">
    <source>
        <dbReference type="Proteomes" id="UP001630127"/>
    </source>
</evidence>
<dbReference type="InterPro" id="IPR019354">
    <property type="entry name" value="SMG8-like"/>
</dbReference>
<evidence type="ECO:0000256" key="1">
    <source>
        <dbReference type="ARBA" id="ARBA00006443"/>
    </source>
</evidence>
<feature type="region of interest" description="Disordered" evidence="4">
    <location>
        <begin position="207"/>
        <end position="236"/>
    </location>
</feature>